<organism evidence="2 3">
    <name type="scientific">Allokutzneria oryzae</name>
    <dbReference type="NCBI Taxonomy" id="1378989"/>
    <lineage>
        <taxon>Bacteria</taxon>
        <taxon>Bacillati</taxon>
        <taxon>Actinomycetota</taxon>
        <taxon>Actinomycetes</taxon>
        <taxon>Pseudonocardiales</taxon>
        <taxon>Pseudonocardiaceae</taxon>
        <taxon>Allokutzneria</taxon>
    </lineage>
</organism>
<proteinExistence type="predicted"/>
<evidence type="ECO:0000313" key="2">
    <source>
        <dbReference type="EMBL" id="MFB9908075.1"/>
    </source>
</evidence>
<reference evidence="2 3" key="1">
    <citation type="submission" date="2024-09" db="EMBL/GenBank/DDBJ databases">
        <authorList>
            <person name="Sun Q."/>
            <person name="Mori K."/>
        </authorList>
    </citation>
    <scope>NUCLEOTIDE SEQUENCE [LARGE SCALE GENOMIC DNA]</scope>
    <source>
        <strain evidence="2 3">TBRC 7907</strain>
    </source>
</reference>
<dbReference type="InterPro" id="IPR036388">
    <property type="entry name" value="WH-like_DNA-bd_sf"/>
</dbReference>
<feature type="domain" description="Transcription regulator PadR N-terminal" evidence="1">
    <location>
        <begin position="8"/>
        <end position="81"/>
    </location>
</feature>
<dbReference type="PANTHER" id="PTHR33169:SF14">
    <property type="entry name" value="TRANSCRIPTIONAL REGULATOR RV3488"/>
    <property type="match status" value="1"/>
</dbReference>
<gene>
    <name evidence="2" type="ORF">ACFFQA_29430</name>
</gene>
<comment type="caution">
    <text evidence="2">The sequence shown here is derived from an EMBL/GenBank/DDBJ whole genome shotgun (WGS) entry which is preliminary data.</text>
</comment>
<dbReference type="InterPro" id="IPR005149">
    <property type="entry name" value="Tscrpt_reg_PadR_N"/>
</dbReference>
<evidence type="ECO:0000259" key="1">
    <source>
        <dbReference type="Pfam" id="PF03551"/>
    </source>
</evidence>
<evidence type="ECO:0000313" key="3">
    <source>
        <dbReference type="Proteomes" id="UP001589693"/>
    </source>
</evidence>
<name>A0ABV6A4L6_9PSEU</name>
<dbReference type="Gene3D" id="1.10.10.10">
    <property type="entry name" value="Winged helix-like DNA-binding domain superfamily/Winged helix DNA-binding domain"/>
    <property type="match status" value="1"/>
</dbReference>
<keyword evidence="3" id="KW-1185">Reference proteome</keyword>
<dbReference type="Pfam" id="PF03551">
    <property type="entry name" value="PadR"/>
    <property type="match status" value="1"/>
</dbReference>
<accession>A0ABV6A4L6</accession>
<dbReference type="SUPFAM" id="SSF46785">
    <property type="entry name" value="Winged helix' DNA-binding domain"/>
    <property type="match status" value="1"/>
</dbReference>
<dbReference type="EMBL" id="JBHLZU010000026">
    <property type="protein sequence ID" value="MFB9908075.1"/>
    <property type="molecule type" value="Genomic_DNA"/>
</dbReference>
<protein>
    <submittedName>
        <fullName evidence="2">PadR family transcriptional regulator</fullName>
    </submittedName>
</protein>
<dbReference type="RefSeq" id="WP_377859339.1">
    <property type="nucleotide sequence ID" value="NZ_JBHLZU010000026.1"/>
</dbReference>
<dbReference type="InterPro" id="IPR052509">
    <property type="entry name" value="Metal_resp_DNA-bind_regulator"/>
</dbReference>
<dbReference type="PANTHER" id="PTHR33169">
    <property type="entry name" value="PADR-FAMILY TRANSCRIPTIONAL REGULATOR"/>
    <property type="match status" value="1"/>
</dbReference>
<sequence>MSATRLLVLGVVRAYGRAHGYLVRNELVSWGAEEWANIKWGSLYHALRQLDKDGLLAHTDIEEWPGRVDYYLTEQGEAAFHEMLREALRTPEHRPDLLVAGVALLPALTREDAISLLLQRIDALEKEREEKARFTSRAGGGEEPEHFRELSGLWVHAADRGVEWTRELVERLREGAYVMAGEPGHTFGAAKTWQTP</sequence>
<dbReference type="InterPro" id="IPR036390">
    <property type="entry name" value="WH_DNA-bd_sf"/>
</dbReference>
<dbReference type="Proteomes" id="UP001589693">
    <property type="component" value="Unassembled WGS sequence"/>
</dbReference>